<keyword evidence="8 9" id="KW-0975">Bacterial flagellum</keyword>
<dbReference type="InterPro" id="IPR045851">
    <property type="entry name" value="AMP-bd_C_sf"/>
</dbReference>
<comment type="subcellular location">
    <subcellularLocation>
        <location evidence="1 9">Bacterial flagellum basal body</location>
    </subcellularLocation>
    <subcellularLocation>
        <location evidence="2">Cell membrane</location>
        <topology evidence="2">Multi-pass membrane protein</topology>
    </subcellularLocation>
</comment>
<proteinExistence type="inferred from homology"/>
<dbReference type="PANTHER" id="PTHR30046:SF0">
    <property type="entry name" value="FLAGELLAR M-RING PROTEIN"/>
    <property type="match status" value="1"/>
</dbReference>
<feature type="domain" description="Flagellar M-ring C-terminal" evidence="13">
    <location>
        <begin position="248"/>
        <end position="395"/>
    </location>
</feature>
<evidence type="ECO:0000259" key="13">
    <source>
        <dbReference type="Pfam" id="PF08345"/>
    </source>
</evidence>
<evidence type="ECO:0000256" key="8">
    <source>
        <dbReference type="ARBA" id="ARBA00023143"/>
    </source>
</evidence>
<evidence type="ECO:0000256" key="6">
    <source>
        <dbReference type="ARBA" id="ARBA00022989"/>
    </source>
</evidence>
<evidence type="ECO:0000256" key="11">
    <source>
        <dbReference type="SAM" id="Phobius"/>
    </source>
</evidence>
<accession>A0ABU2BQC2</accession>
<reference evidence="14 15" key="1">
    <citation type="submission" date="2023-07" db="EMBL/GenBank/DDBJ databases">
        <title>Sequencing the genomes of 1000 actinobacteria strains.</title>
        <authorList>
            <person name="Klenk H.-P."/>
        </authorList>
    </citation>
    <scope>NUCLEOTIDE SEQUENCE [LARGE SCALE GENOMIC DNA]</scope>
    <source>
        <strain evidence="14 15">DSM 20167</strain>
    </source>
</reference>
<evidence type="ECO:0000259" key="12">
    <source>
        <dbReference type="Pfam" id="PF01514"/>
    </source>
</evidence>
<dbReference type="InterPro" id="IPR006182">
    <property type="entry name" value="FliF_N_dom"/>
</dbReference>
<name>A0ABU2BQC2_9MICC</name>
<evidence type="ECO:0000256" key="3">
    <source>
        <dbReference type="ARBA" id="ARBA00007971"/>
    </source>
</evidence>
<evidence type="ECO:0000256" key="7">
    <source>
        <dbReference type="ARBA" id="ARBA00023136"/>
    </source>
</evidence>
<feature type="compositionally biased region" description="Polar residues" evidence="10">
    <location>
        <begin position="321"/>
        <end position="331"/>
    </location>
</feature>
<feature type="transmembrane region" description="Helical" evidence="11">
    <location>
        <begin position="426"/>
        <end position="445"/>
    </location>
</feature>
<keyword evidence="5 11" id="KW-0812">Transmembrane</keyword>
<evidence type="ECO:0000313" key="15">
    <source>
        <dbReference type="Proteomes" id="UP001183817"/>
    </source>
</evidence>
<dbReference type="Pfam" id="PF08345">
    <property type="entry name" value="YscJ_FliF_C"/>
    <property type="match status" value="1"/>
</dbReference>
<keyword evidence="4" id="KW-1003">Cell membrane</keyword>
<dbReference type="InterPro" id="IPR013556">
    <property type="entry name" value="Flag_M-ring_C"/>
</dbReference>
<keyword evidence="14" id="KW-0966">Cell projection</keyword>
<keyword evidence="14" id="KW-0282">Flagellum</keyword>
<dbReference type="PRINTS" id="PR01009">
    <property type="entry name" value="FLGMRINGFLIF"/>
</dbReference>
<comment type="similarity">
    <text evidence="3 9">Belongs to the FliF family.</text>
</comment>
<evidence type="ECO:0000256" key="5">
    <source>
        <dbReference type="ARBA" id="ARBA00022692"/>
    </source>
</evidence>
<evidence type="ECO:0000313" key="14">
    <source>
        <dbReference type="EMBL" id="MDR7359938.1"/>
    </source>
</evidence>
<comment type="function">
    <text evidence="9">The M ring may be actively involved in energy transduction.</text>
</comment>
<dbReference type="EMBL" id="JAVDYI010000001">
    <property type="protein sequence ID" value="MDR7359938.1"/>
    <property type="molecule type" value="Genomic_DNA"/>
</dbReference>
<dbReference type="Proteomes" id="UP001183817">
    <property type="component" value="Unassembled WGS sequence"/>
</dbReference>
<keyword evidence="7 11" id="KW-0472">Membrane</keyword>
<dbReference type="PIRSF" id="PIRSF004862">
    <property type="entry name" value="FliF"/>
    <property type="match status" value="1"/>
</dbReference>
<evidence type="ECO:0000256" key="10">
    <source>
        <dbReference type="SAM" id="MobiDB-lite"/>
    </source>
</evidence>
<gene>
    <name evidence="14" type="ORF">J2S64_003629</name>
</gene>
<dbReference type="RefSeq" id="WP_310292582.1">
    <property type="nucleotide sequence ID" value="NZ_BAAAWO010000001.1"/>
</dbReference>
<organism evidence="14 15">
    <name type="scientific">Paeniglutamicibacter sulfureus</name>
    <dbReference type="NCBI Taxonomy" id="43666"/>
    <lineage>
        <taxon>Bacteria</taxon>
        <taxon>Bacillati</taxon>
        <taxon>Actinomycetota</taxon>
        <taxon>Actinomycetes</taxon>
        <taxon>Micrococcales</taxon>
        <taxon>Micrococcaceae</taxon>
        <taxon>Paeniglutamicibacter</taxon>
    </lineage>
</organism>
<comment type="caution">
    <text evidence="14">The sequence shown here is derived from an EMBL/GenBank/DDBJ whole genome shotgun (WGS) entry which is preliminary data.</text>
</comment>
<feature type="region of interest" description="Disordered" evidence="10">
    <location>
        <begin position="270"/>
        <end position="289"/>
    </location>
</feature>
<dbReference type="InterPro" id="IPR000067">
    <property type="entry name" value="FlgMring_FliF"/>
</dbReference>
<feature type="transmembrane region" description="Helical" evidence="11">
    <location>
        <begin position="25"/>
        <end position="44"/>
    </location>
</feature>
<protein>
    <recommendedName>
        <fullName evidence="9">Flagellar M-ring protein</fullName>
    </recommendedName>
</protein>
<keyword evidence="14" id="KW-0969">Cilium</keyword>
<evidence type="ECO:0000256" key="2">
    <source>
        <dbReference type="ARBA" id="ARBA00004651"/>
    </source>
</evidence>
<dbReference type="Pfam" id="PF01514">
    <property type="entry name" value="YscJ_FliF"/>
    <property type="match status" value="1"/>
</dbReference>
<dbReference type="PANTHER" id="PTHR30046">
    <property type="entry name" value="FLAGELLAR M-RING PROTEIN"/>
    <property type="match status" value="1"/>
</dbReference>
<keyword evidence="6 11" id="KW-1133">Transmembrane helix</keyword>
<feature type="domain" description="Flagellar M-ring N-terminal" evidence="12">
    <location>
        <begin position="45"/>
        <end position="219"/>
    </location>
</feature>
<keyword evidence="15" id="KW-1185">Reference proteome</keyword>
<evidence type="ECO:0000256" key="9">
    <source>
        <dbReference type="PIRNR" id="PIRNR004862"/>
    </source>
</evidence>
<sequence>MANVPAPLAKAADAVRGFSLAQRTIALIGIAVLALGTIALVSFMSQPKLTPLFTGLAPEDAAGVVEQLKADSVPYELTGGGGTILVPEANVYDSRLKAAAAGLPTAGTSGYSLLDDMGVTSSEFQQSVTYKRALEGELASTIQAMDGVNLASVKLAIPEQTVFVDSKTNPTASIFVETKPNVTLGNDQVQAIVHLTSAAVDGLKAEDISVVDSTGKLLSAAGVGLTGGAEKQAADYETRVAGVIQAMLDRVVGPGNATVAVAADLSLESAERTEESFTNPEGEPALTESVKEEEYEGSGGAGAGVLGPDNIAVPGGENGEGTFTSTDNQRTNAVNKVTENRLIPSGNLNRQSVSVALNSAATQGLSIPDITQMVSTAAGIDEARNDTVNVSVVPFNADGAAAAEEALAAAAAAEEAARTAELQRTLIIAGVIGLALILAVVYALYVRRNKQNREPVDLGEFREFTSLPPAPAAAEVASLNTMAISQVPTPEPVAPLVTPQHIKREQLAALAASDPAAMADYLRTVMDDRSTE</sequence>
<dbReference type="NCBIfam" id="TIGR00206">
    <property type="entry name" value="fliF"/>
    <property type="match status" value="1"/>
</dbReference>
<evidence type="ECO:0000256" key="4">
    <source>
        <dbReference type="ARBA" id="ARBA00022475"/>
    </source>
</evidence>
<dbReference type="Gene3D" id="3.30.300.30">
    <property type="match status" value="1"/>
</dbReference>
<feature type="region of interest" description="Disordered" evidence="10">
    <location>
        <begin position="296"/>
        <end position="331"/>
    </location>
</feature>
<evidence type="ECO:0000256" key="1">
    <source>
        <dbReference type="ARBA" id="ARBA00004117"/>
    </source>
</evidence>
<dbReference type="InterPro" id="IPR043427">
    <property type="entry name" value="YscJ/FliF"/>
</dbReference>